<dbReference type="InterPro" id="IPR025826">
    <property type="entry name" value="Co_AT_N_dom"/>
</dbReference>
<keyword evidence="8" id="KW-0963">Cytoplasm</keyword>
<gene>
    <name evidence="10" type="primary">cobO</name>
    <name evidence="10" type="ORF">F9L08_10505</name>
</gene>
<evidence type="ECO:0000259" key="9">
    <source>
        <dbReference type="Pfam" id="PF12557"/>
    </source>
</evidence>
<comment type="catalytic activity">
    <reaction evidence="7 8">
        <text>2 cob(II)alamin + reduced [electron-transfer flavoprotein] + 2 ATP = 2 adenosylcob(III)alamin + 2 triphosphate + oxidized [electron-transfer flavoprotein] + 3 H(+)</text>
        <dbReference type="Rhea" id="RHEA:28671"/>
        <dbReference type="Rhea" id="RHEA-COMP:10685"/>
        <dbReference type="Rhea" id="RHEA-COMP:10686"/>
        <dbReference type="ChEBI" id="CHEBI:15378"/>
        <dbReference type="ChEBI" id="CHEBI:16304"/>
        <dbReference type="ChEBI" id="CHEBI:18036"/>
        <dbReference type="ChEBI" id="CHEBI:18408"/>
        <dbReference type="ChEBI" id="CHEBI:30616"/>
        <dbReference type="ChEBI" id="CHEBI:57692"/>
        <dbReference type="ChEBI" id="CHEBI:58307"/>
        <dbReference type="EC" id="2.5.1.17"/>
    </reaction>
</comment>
<evidence type="ECO:0000256" key="5">
    <source>
        <dbReference type="ARBA" id="ARBA00024929"/>
    </source>
</evidence>
<organism evidence="10 11">
    <name type="scientific">Brucella tritici</name>
    <dbReference type="NCBI Taxonomy" id="94626"/>
    <lineage>
        <taxon>Bacteria</taxon>
        <taxon>Pseudomonadati</taxon>
        <taxon>Pseudomonadota</taxon>
        <taxon>Alphaproteobacteria</taxon>
        <taxon>Hyphomicrobiales</taxon>
        <taxon>Brucellaceae</taxon>
        <taxon>Brucella/Ochrobactrum group</taxon>
        <taxon>Brucella</taxon>
    </lineage>
</organism>
<dbReference type="InterPro" id="IPR003724">
    <property type="entry name" value="CblAdoTrfase_CobA"/>
</dbReference>
<dbReference type="Proteomes" id="UP000481643">
    <property type="component" value="Unassembled WGS sequence"/>
</dbReference>
<evidence type="ECO:0000256" key="6">
    <source>
        <dbReference type="ARBA" id="ARBA00048555"/>
    </source>
</evidence>
<reference evidence="10 11" key="1">
    <citation type="submission" date="2019-09" db="EMBL/GenBank/DDBJ databases">
        <title>Taxonomic organization of the family Brucellaceae based on a phylogenomic approach.</title>
        <authorList>
            <person name="Leclercq S."/>
            <person name="Cloeckaert A."/>
            <person name="Zygmunt M.S."/>
        </authorList>
    </citation>
    <scope>NUCLEOTIDE SEQUENCE [LARGE SCALE GENOMIC DNA]</scope>
    <source>
        <strain evidence="10 11">WS1830</strain>
    </source>
</reference>
<comment type="caution">
    <text evidence="10">The sequence shown here is derived from an EMBL/GenBank/DDBJ whole genome shotgun (WGS) entry which is preliminary data.</text>
</comment>
<keyword evidence="4 8" id="KW-0627">Porphyrin biosynthesis</keyword>
<keyword evidence="8" id="KW-0067">ATP-binding</keyword>
<dbReference type="GO" id="GO:0006779">
    <property type="term" value="P:porphyrin-containing compound biosynthetic process"/>
    <property type="evidence" value="ECO:0007669"/>
    <property type="project" value="UniProtKB-UniRule"/>
</dbReference>
<dbReference type="CDD" id="cd00561">
    <property type="entry name" value="CobA_ACA"/>
    <property type="match status" value="1"/>
</dbReference>
<evidence type="ECO:0000256" key="2">
    <source>
        <dbReference type="ARBA" id="ARBA00007487"/>
    </source>
</evidence>
<sequence length="212" mass="23899">MAEKSEKLLSMTEEELNARHADKMRKKKAARDKIQATKTEEKGLVIVHTGKGKGKSTAGFGMVFRALGHGMKIGVVQFVKGSWDTGERWVLEKFPEQVTISALGEGFTWETQDRTRDIAMARGAWEQAKAMILDGSYDMVLCDELNIVLRYDYLPVEEVIEVLRAKPEMKHVIITGRNAKDELIEAADLVTEMEMIKHPFRSGVKAQKGIEF</sequence>
<feature type="domain" description="Cob(I)alamin adenosyltransferase N-terminal" evidence="9">
    <location>
        <begin position="13"/>
        <end position="33"/>
    </location>
</feature>
<name>A0A6L3YRY6_9HYPH</name>
<dbReference type="GO" id="GO:0008817">
    <property type="term" value="F:corrinoid adenosyltransferase activity"/>
    <property type="evidence" value="ECO:0007669"/>
    <property type="project" value="UniProtKB-UniRule"/>
</dbReference>
<dbReference type="GO" id="GO:0005524">
    <property type="term" value="F:ATP binding"/>
    <property type="evidence" value="ECO:0007669"/>
    <property type="project" value="UniProtKB-UniRule"/>
</dbReference>
<proteinExistence type="inferred from homology"/>
<comment type="subcellular location">
    <subcellularLocation>
        <location evidence="8">Cytoplasm</location>
    </subcellularLocation>
</comment>
<evidence type="ECO:0000256" key="3">
    <source>
        <dbReference type="ARBA" id="ARBA00012454"/>
    </source>
</evidence>
<dbReference type="GO" id="GO:0005737">
    <property type="term" value="C:cytoplasm"/>
    <property type="evidence" value="ECO:0007669"/>
    <property type="project" value="UniProtKB-SubCell"/>
</dbReference>
<dbReference type="GO" id="GO:0009236">
    <property type="term" value="P:cobalamin biosynthetic process"/>
    <property type="evidence" value="ECO:0007669"/>
    <property type="project" value="UniProtKB-UniRule"/>
</dbReference>
<protein>
    <recommendedName>
        <fullName evidence="3 8">Corrinoid adenosyltransferase</fullName>
        <ecNumber evidence="3 8">2.5.1.17</ecNumber>
    </recommendedName>
    <alternativeName>
        <fullName evidence="8">Cob(II)alamin adenosyltransferase</fullName>
    </alternativeName>
    <alternativeName>
        <fullName evidence="8">Cob(II)yrinic acid a,c-diamide adenosyltransferase</fullName>
    </alternativeName>
</protein>
<evidence type="ECO:0000313" key="11">
    <source>
        <dbReference type="Proteomes" id="UP000481643"/>
    </source>
</evidence>
<dbReference type="PIRSF" id="PIRSF015617">
    <property type="entry name" value="Adensltrnsf_CobA"/>
    <property type="match status" value="1"/>
</dbReference>
<dbReference type="EMBL" id="WBVX01000009">
    <property type="protein sequence ID" value="KAB2686248.1"/>
    <property type="molecule type" value="Genomic_DNA"/>
</dbReference>
<comment type="pathway">
    <text evidence="1 8">Cofactor biosynthesis; adenosylcobalamin biosynthesis; adenosylcobalamin from cob(II)yrinate a,c-diamide: step 2/7.</text>
</comment>
<keyword evidence="8" id="KW-0169">Cobalamin biosynthesis</keyword>
<dbReference type="Gene3D" id="3.40.50.300">
    <property type="entry name" value="P-loop containing nucleotide triphosphate hydrolases"/>
    <property type="match status" value="1"/>
</dbReference>
<evidence type="ECO:0000256" key="8">
    <source>
        <dbReference type="PIRNR" id="PIRNR015617"/>
    </source>
</evidence>
<evidence type="ECO:0000313" key="10">
    <source>
        <dbReference type="EMBL" id="KAB2686248.1"/>
    </source>
</evidence>
<comment type="function">
    <text evidence="5 8">Required for both de novo synthesis of the corrin ring for the assimilation of exogenous corrinoids. Participates in the adenosylation of a variety of incomplete and complete corrinoids.</text>
</comment>
<dbReference type="InterPro" id="IPR027417">
    <property type="entry name" value="P-loop_NTPase"/>
</dbReference>
<dbReference type="PANTHER" id="PTHR46638">
    <property type="entry name" value="CORRINOID ADENOSYLTRANSFERASE"/>
    <property type="match status" value="1"/>
</dbReference>
<dbReference type="AlphaFoldDB" id="A0A6L3YRY6"/>
<dbReference type="NCBIfam" id="TIGR00708">
    <property type="entry name" value="cobA"/>
    <property type="match status" value="1"/>
</dbReference>
<dbReference type="Pfam" id="PF02572">
    <property type="entry name" value="CobA_CobO_BtuR"/>
    <property type="match status" value="1"/>
</dbReference>
<dbReference type="UniPathway" id="UPA00148">
    <property type="reaction ID" value="UER00233"/>
</dbReference>
<dbReference type="EC" id="2.5.1.17" evidence="3 8"/>
<keyword evidence="8" id="KW-0547">Nucleotide-binding</keyword>
<dbReference type="SUPFAM" id="SSF52540">
    <property type="entry name" value="P-loop containing nucleoside triphosphate hydrolases"/>
    <property type="match status" value="1"/>
</dbReference>
<accession>A0A6L3YRY6</accession>
<dbReference type="Pfam" id="PF12557">
    <property type="entry name" value="Co_AT_N"/>
    <property type="match status" value="1"/>
</dbReference>
<dbReference type="RefSeq" id="WP_151651735.1">
    <property type="nucleotide sequence ID" value="NZ_WBVX01000009.1"/>
</dbReference>
<dbReference type="PANTHER" id="PTHR46638:SF1">
    <property type="entry name" value="CORRINOID ADENOSYLTRANSFERASE"/>
    <property type="match status" value="1"/>
</dbReference>
<keyword evidence="8 10" id="KW-0808">Transferase</keyword>
<comment type="catalytic activity">
    <reaction evidence="6 8">
        <text>2 cob(II)yrinate a,c diamide + reduced [electron-transfer flavoprotein] + 2 ATP = 2 adenosylcob(III)yrinate a,c-diamide + 2 triphosphate + oxidized [electron-transfer flavoprotein] + 3 H(+)</text>
        <dbReference type="Rhea" id="RHEA:11528"/>
        <dbReference type="Rhea" id="RHEA-COMP:10685"/>
        <dbReference type="Rhea" id="RHEA-COMP:10686"/>
        <dbReference type="ChEBI" id="CHEBI:15378"/>
        <dbReference type="ChEBI" id="CHEBI:18036"/>
        <dbReference type="ChEBI" id="CHEBI:30616"/>
        <dbReference type="ChEBI" id="CHEBI:57692"/>
        <dbReference type="ChEBI" id="CHEBI:58307"/>
        <dbReference type="ChEBI" id="CHEBI:58503"/>
        <dbReference type="ChEBI" id="CHEBI:58537"/>
        <dbReference type="EC" id="2.5.1.17"/>
    </reaction>
</comment>
<evidence type="ECO:0000256" key="7">
    <source>
        <dbReference type="ARBA" id="ARBA00048692"/>
    </source>
</evidence>
<dbReference type="NCBIfam" id="NF004637">
    <property type="entry name" value="PRK05986.1"/>
    <property type="match status" value="1"/>
</dbReference>
<evidence type="ECO:0000256" key="4">
    <source>
        <dbReference type="ARBA" id="ARBA00023244"/>
    </source>
</evidence>
<comment type="similarity">
    <text evidence="2 8">Belongs to the Cob(I)alamin adenosyltransferase family.</text>
</comment>
<evidence type="ECO:0000256" key="1">
    <source>
        <dbReference type="ARBA" id="ARBA00005121"/>
    </source>
</evidence>